<keyword evidence="3" id="KW-0963">Cytoplasm</keyword>
<evidence type="ECO:0000259" key="12">
    <source>
        <dbReference type="Pfam" id="PF17749"/>
    </source>
</evidence>
<dbReference type="PANTHER" id="PTHR31363">
    <property type="entry name" value="TRAF3-INTERACTING PROTEIN 1"/>
    <property type="match status" value="1"/>
</dbReference>
<evidence type="ECO:0000256" key="10">
    <source>
        <dbReference type="SAM" id="MobiDB-lite"/>
    </source>
</evidence>
<keyword evidence="5 9" id="KW-0175">Coiled coil</keyword>
<feature type="coiled-coil region" evidence="9">
    <location>
        <begin position="426"/>
        <end position="492"/>
    </location>
</feature>
<keyword evidence="4" id="KW-0970">Cilium biogenesis/degradation</keyword>
<feature type="region of interest" description="Disordered" evidence="10">
    <location>
        <begin position="114"/>
        <end position="325"/>
    </location>
</feature>
<feature type="compositionally biased region" description="Basic and acidic residues" evidence="10">
    <location>
        <begin position="145"/>
        <end position="184"/>
    </location>
</feature>
<evidence type="ECO:0000256" key="5">
    <source>
        <dbReference type="ARBA" id="ARBA00023054"/>
    </source>
</evidence>
<sequence length="507" mass="56536">MVNAENTRAAFSGLIDKPPLTDHLLARPPFKFILDVVSSTISKTGYLKDQFPSDALNPSKLTDKAAKMAFLDSLIQILNDGSLDDVKSSKIVAGKEPDLTNLLLIKLAEGARAHVKAKKSSKHSRSSHREESSEKSSKTKHRSKSREPKEEKTKSRSSSKHREEKEKEEKKDKKSTKERESDHKSSKKKSSKTDEEKKKKKEKKENEPTEKIVEKQEEKERDINSNEVEHHIDQGFDEPSSSHADSPKSPANAFSPAKTDDSGVSDMTESPRMPIVERPMTGAVARPQTSMGRPGTAAARPAPPKLKRKQIATVEETSSTPAQPTAELISEAITAAPEETFLVEEEEPEEFVPDTFKPSEAELPNDERGGLVQKMIDTTAEFDDGSQNASADVDQGEFAREKLKAEALLNSLQMVTRTTHPLSRIFDFAQEDLELMTKELEKWRSETKKYEALLKDKEAQGIGDTQKLTNVLNKLDDEVSDMRAAVRSAKSRIIVNNERIHGMLNNV</sequence>
<evidence type="ECO:0000256" key="4">
    <source>
        <dbReference type="ARBA" id="ARBA00022794"/>
    </source>
</evidence>
<feature type="domain" description="TRAF3-interacting protein 1 N-terminal" evidence="11">
    <location>
        <begin position="5"/>
        <end position="111"/>
    </location>
</feature>
<proteinExistence type="inferred from homology"/>
<evidence type="ECO:0000256" key="1">
    <source>
        <dbReference type="ARBA" id="ARBA00004120"/>
    </source>
</evidence>
<evidence type="ECO:0008006" key="15">
    <source>
        <dbReference type="Google" id="ProtNLM"/>
    </source>
</evidence>
<dbReference type="EMBL" id="JAVFWL010000006">
    <property type="protein sequence ID" value="KAK6759887.1"/>
    <property type="molecule type" value="Genomic_DNA"/>
</dbReference>
<dbReference type="InterPro" id="IPR018799">
    <property type="entry name" value="TRAF3IP1"/>
</dbReference>
<feature type="domain" description="TRAF3-interacting protein 1 C-terminal" evidence="12">
    <location>
        <begin position="365"/>
        <end position="507"/>
    </location>
</feature>
<keyword evidence="6" id="KW-0206">Cytoskeleton</keyword>
<evidence type="ECO:0000313" key="13">
    <source>
        <dbReference type="EMBL" id="KAK6759887.1"/>
    </source>
</evidence>
<name>A0ABR1EB17_NECAM</name>
<comment type="similarity">
    <text evidence="8">Belongs to the TRAF3IP1 family.</text>
</comment>
<dbReference type="InterPro" id="IPR040468">
    <property type="entry name" value="TRAF3IP1_N"/>
</dbReference>
<evidence type="ECO:0000256" key="8">
    <source>
        <dbReference type="ARBA" id="ARBA00043971"/>
    </source>
</evidence>
<evidence type="ECO:0000313" key="14">
    <source>
        <dbReference type="Proteomes" id="UP001303046"/>
    </source>
</evidence>
<evidence type="ECO:0000256" key="3">
    <source>
        <dbReference type="ARBA" id="ARBA00022490"/>
    </source>
</evidence>
<evidence type="ECO:0000256" key="7">
    <source>
        <dbReference type="ARBA" id="ARBA00023273"/>
    </source>
</evidence>
<feature type="compositionally biased region" description="Basic and acidic residues" evidence="10">
    <location>
        <begin position="191"/>
        <end position="234"/>
    </location>
</feature>
<keyword evidence="14" id="KW-1185">Reference proteome</keyword>
<feature type="compositionally biased region" description="Basic residues" evidence="10">
    <location>
        <begin position="114"/>
        <end position="126"/>
    </location>
</feature>
<feature type="compositionally biased region" description="Basic and acidic residues" evidence="10">
    <location>
        <begin position="127"/>
        <end position="137"/>
    </location>
</feature>
<dbReference type="Proteomes" id="UP001303046">
    <property type="component" value="Unassembled WGS sequence"/>
</dbReference>
<organism evidence="13 14">
    <name type="scientific">Necator americanus</name>
    <name type="common">Human hookworm</name>
    <dbReference type="NCBI Taxonomy" id="51031"/>
    <lineage>
        <taxon>Eukaryota</taxon>
        <taxon>Metazoa</taxon>
        <taxon>Ecdysozoa</taxon>
        <taxon>Nematoda</taxon>
        <taxon>Chromadorea</taxon>
        <taxon>Rhabditida</taxon>
        <taxon>Rhabditina</taxon>
        <taxon>Rhabditomorpha</taxon>
        <taxon>Strongyloidea</taxon>
        <taxon>Ancylostomatidae</taxon>
        <taxon>Bunostominae</taxon>
        <taxon>Necator</taxon>
    </lineage>
</organism>
<accession>A0ABR1EB17</accession>
<evidence type="ECO:0000256" key="9">
    <source>
        <dbReference type="SAM" id="Coils"/>
    </source>
</evidence>
<evidence type="ECO:0000256" key="6">
    <source>
        <dbReference type="ARBA" id="ARBA00023212"/>
    </source>
</evidence>
<comment type="caution">
    <text evidence="13">The sequence shown here is derived from an EMBL/GenBank/DDBJ whole genome shotgun (WGS) entry which is preliminary data.</text>
</comment>
<dbReference type="Gene3D" id="1.10.418.50">
    <property type="entry name" value="Microtubule-binding protein MIP-T3"/>
    <property type="match status" value="1"/>
</dbReference>
<protein>
    <recommendedName>
        <fullName evidence="15">TRAF3-interacting protein 1 N-terminal domain-containing protein</fullName>
    </recommendedName>
</protein>
<evidence type="ECO:0000256" key="2">
    <source>
        <dbReference type="ARBA" id="ARBA00004430"/>
    </source>
</evidence>
<evidence type="ECO:0000259" key="11">
    <source>
        <dbReference type="Pfam" id="PF10243"/>
    </source>
</evidence>
<comment type="subcellular location">
    <subcellularLocation>
        <location evidence="2">Cytoplasm</location>
        <location evidence="2">Cytoskeleton</location>
        <location evidence="2">Cilium axoneme</location>
    </subcellularLocation>
    <subcellularLocation>
        <location evidence="1">Cytoplasm</location>
        <location evidence="1">Cytoskeleton</location>
        <location evidence="1">Cilium basal body</location>
    </subcellularLocation>
</comment>
<reference evidence="13 14" key="1">
    <citation type="submission" date="2023-08" db="EMBL/GenBank/DDBJ databases">
        <title>A Necator americanus chromosomal reference genome.</title>
        <authorList>
            <person name="Ilik V."/>
            <person name="Petrzelkova K.J."/>
            <person name="Pardy F."/>
            <person name="Fuh T."/>
            <person name="Niatou-Singa F.S."/>
            <person name="Gouil Q."/>
            <person name="Baker L."/>
            <person name="Ritchie M.E."/>
            <person name="Jex A.R."/>
            <person name="Gazzola D."/>
            <person name="Li H."/>
            <person name="Toshio Fujiwara R."/>
            <person name="Zhan B."/>
            <person name="Aroian R.V."/>
            <person name="Pafco B."/>
            <person name="Schwarz E.M."/>
        </authorList>
    </citation>
    <scope>NUCLEOTIDE SEQUENCE [LARGE SCALE GENOMIC DNA]</scope>
    <source>
        <strain evidence="13 14">Aroian</strain>
        <tissue evidence="13">Whole animal</tissue>
    </source>
</reference>
<dbReference type="Pfam" id="PF10243">
    <property type="entry name" value="MIP-T3"/>
    <property type="match status" value="1"/>
</dbReference>
<dbReference type="InterPro" id="IPR042576">
    <property type="entry name" value="TRAF3IP1_N_sf"/>
</dbReference>
<feature type="region of interest" description="Disordered" evidence="10">
    <location>
        <begin position="344"/>
        <end position="365"/>
    </location>
</feature>
<keyword evidence="7" id="KW-0966">Cell projection</keyword>
<dbReference type="PANTHER" id="PTHR31363:SF0">
    <property type="entry name" value="TRAF3-INTERACTING PROTEIN 1"/>
    <property type="match status" value="1"/>
</dbReference>
<dbReference type="Pfam" id="PF17749">
    <property type="entry name" value="MIP-T3_C"/>
    <property type="match status" value="1"/>
</dbReference>
<dbReference type="InterPro" id="IPR041476">
    <property type="entry name" value="TRAF3IP1_C"/>
</dbReference>
<gene>
    <name evidence="13" type="primary">Necator_chrX.g21608</name>
    <name evidence="13" type="ORF">RB195_021447</name>
</gene>